<evidence type="ECO:0000313" key="1">
    <source>
        <dbReference type="EMBL" id="KAI4325838.1"/>
    </source>
</evidence>
<gene>
    <name evidence="1" type="ORF">MLD38_031202</name>
</gene>
<name>A0ACB9MNZ7_9MYRT</name>
<dbReference type="EMBL" id="CM042888">
    <property type="protein sequence ID" value="KAI4325838.1"/>
    <property type="molecule type" value="Genomic_DNA"/>
</dbReference>
<comment type="caution">
    <text evidence="1">The sequence shown here is derived from an EMBL/GenBank/DDBJ whole genome shotgun (WGS) entry which is preliminary data.</text>
</comment>
<keyword evidence="2" id="KW-1185">Reference proteome</keyword>
<proteinExistence type="predicted"/>
<evidence type="ECO:0000313" key="2">
    <source>
        <dbReference type="Proteomes" id="UP001057402"/>
    </source>
</evidence>
<accession>A0ACB9MNZ7</accession>
<protein>
    <submittedName>
        <fullName evidence="1">Uncharacterized protein</fullName>
    </submittedName>
</protein>
<sequence>MPFVMGSNNIESNKQLQLRDGGMDAVSSTVGNNHMEECAEREESTSQFEDYDNQLLGVPYSDCSMDGLKLSGGPDDLEENQLNEEFCLASETSQIIVDTIESDFPSNNREGESLLSEPKWLEGDHALALWVKWRGKWQTGIRCARADWPLTTLKGKPTHERKKYFVIFFPHTKNYSWVDMHLVRPIDEFPEPIAYRSHKIGLKWVKELAVARRFIMQRLAVGMLNIVDQLHVESLTEASREMLVWKEFAKELSQCTGYDELGKMLLKLQNMILSRYLNLEWLQQDFNSWTHRCCNAHSAEIIETLKEELFENVLWKEVNSLWNGVIQGVLGSEWRTWKHDIIKWFSTAHELQPVSNVVCFQQHDLNHLVIPSIPVMVKRPKLEVRRAEVHTSQLDARESGEATNVMIDSAFFNNEDTANGAALTPKPHVGENAREGTDTNVTDRWDKIVVEGRSVDLVQSRPIEPVHPNELTVTPVVTPRNISADVRCLDSGSRSRQCAAFVESKQRQCNRSANEGEVYCCIHLASRYAASSVKMERPLPVETPPCEGTTVLGTRCKHRSLPGFSFCKKHRPEGAKASDSMLKRKHEDLDSHSEGMIGIGTPSKEASYFPHVDRASVFMLPTEKREHSGRDSSGLGLVVHCLGSCFPNEECMDSPIRCSLYCDRHLPSWLKRARNGKSRILSKEVFLEILGECSSLEKKRQLHRACELFFRLFKSVMSVRNPVPMDVQFQWALSEASKDPPVGELLTKLVCSEKERLQRIWGCGAGGHGEMLPLAVKEPQLLLTDCAAHDDVKSIKCNICLEEFPSALFLGNHWLDRHRKDAQRLFKGYACAICFDSCTDKKVLETHVQDRHRVQFVEHCKLLQCIPCGSHFGNSDELWSHVLSVHTEIFISSKVVHQPILAVNNLPSKHEPSSSAPLDSNLENMDEFRKFVCRFCGMRFDLLPDLGRHHQADHMGPGMVGRPPKRGLRFSSYKLKTGRLSRPRFKSSLGAASYRIRSRANVSLRKHIGASKMLSFPVSVSQPHPMVEPSGNSSSKLAEADISVIAQILYSHIQKTKGRPNNYEVLSIARCACCKENIKALLEAVYGVLPERLYLKAAKMCSEQNIPVNWHLDGFVCPKGCQSVKQPTPSPELTALPEGQWRNLSENASSPLTDNWEVDESHCVIDLHQLKPRTMQNAIILCDDISFGLESVQVSCVVDEWLLDLLHVVENPEDNNAVSSMPWERFTYVTKPIHTGFVSTSLQLGCSCTEASCAPEKCDHVYLFDNDYQDAKDIDGKPMHGRFPYDEYGRLILEGGYLIYECNRMCGCSKSCPNRVLQNGVRVKLEVFRTEKKGWAVRAAQAISRGMFICEYVGEVLGEADATERRKSDGAKGYSYIYDISSGVNEVCRLTEENDHHVIDAAKYGNVSRFINHSCSPNLVSHQVLLESMDSHRAHVGLYADRDIALGEELTYEYNYKVGSEEACPCLCGSTNCRGRVH</sequence>
<reference evidence="2" key="1">
    <citation type="journal article" date="2023" name="Front. Plant Sci.">
        <title>Chromosomal-level genome assembly of Melastoma candidum provides insights into trichome evolution.</title>
        <authorList>
            <person name="Zhong Y."/>
            <person name="Wu W."/>
            <person name="Sun C."/>
            <person name="Zou P."/>
            <person name="Liu Y."/>
            <person name="Dai S."/>
            <person name="Zhou R."/>
        </authorList>
    </citation>
    <scope>NUCLEOTIDE SEQUENCE [LARGE SCALE GENOMIC DNA]</scope>
</reference>
<dbReference type="Proteomes" id="UP001057402">
    <property type="component" value="Chromosome 9"/>
</dbReference>
<organism evidence="1 2">
    <name type="scientific">Melastoma candidum</name>
    <dbReference type="NCBI Taxonomy" id="119954"/>
    <lineage>
        <taxon>Eukaryota</taxon>
        <taxon>Viridiplantae</taxon>
        <taxon>Streptophyta</taxon>
        <taxon>Embryophyta</taxon>
        <taxon>Tracheophyta</taxon>
        <taxon>Spermatophyta</taxon>
        <taxon>Magnoliopsida</taxon>
        <taxon>eudicotyledons</taxon>
        <taxon>Gunneridae</taxon>
        <taxon>Pentapetalae</taxon>
        <taxon>rosids</taxon>
        <taxon>malvids</taxon>
        <taxon>Myrtales</taxon>
        <taxon>Melastomataceae</taxon>
        <taxon>Melastomatoideae</taxon>
        <taxon>Melastomateae</taxon>
        <taxon>Melastoma</taxon>
    </lineage>
</organism>